<evidence type="ECO:0000313" key="3">
    <source>
        <dbReference type="Proteomes" id="UP000322899"/>
    </source>
</evidence>
<proteinExistence type="predicted"/>
<dbReference type="EMBL" id="VLTO01000022">
    <property type="protein sequence ID" value="KAA0174492.1"/>
    <property type="molecule type" value="Genomic_DNA"/>
</dbReference>
<sequence>MMSAFELFAEQVTEALRRTEESLRRTEEARAADRREFLAKFDDLAVWSALPVPPVQLCDLAVHFVDTAYVLAALASGSVLATEPGARPWSLWARIPGCASAKDPRRGILVRRALAAELATGTTLLERVPLSSGHDPVVVDSASKQDAAEFDVLFAPPWVSGLVSARNDAAHPFGPFAGERRPDRRHDRRHDVVSLLDLAEHGDSILKVFNATCGVFVKTVGTSPARQTRATYADAVGPPPGAAAAAAAGEAAPVKGTAMSIVSERAEMLRLLGGAIEALSRIARARSHAPARPA</sequence>
<evidence type="ECO:0000313" key="2">
    <source>
        <dbReference type="EMBL" id="KAA0174492.1"/>
    </source>
</evidence>
<dbReference type="AlphaFoldDB" id="A0A5A8EA68"/>
<reference evidence="2 3" key="1">
    <citation type="submission" date="2019-07" db="EMBL/GenBank/DDBJ databases">
        <title>Genomes of Cafeteria roenbergensis.</title>
        <authorList>
            <person name="Fischer M.G."/>
            <person name="Hackl T."/>
            <person name="Roman M."/>
        </authorList>
    </citation>
    <scope>NUCLEOTIDE SEQUENCE [LARGE SCALE GENOMIC DNA]</scope>
    <source>
        <strain evidence="2 3">E4-10P</strain>
    </source>
</reference>
<feature type="coiled-coil region" evidence="1">
    <location>
        <begin position="9"/>
        <end position="36"/>
    </location>
</feature>
<evidence type="ECO:0000256" key="1">
    <source>
        <dbReference type="SAM" id="Coils"/>
    </source>
</evidence>
<name>A0A5A8EA68_CAFRO</name>
<organism evidence="2 3">
    <name type="scientific">Cafeteria roenbergensis</name>
    <name type="common">Marine flagellate</name>
    <dbReference type="NCBI Taxonomy" id="33653"/>
    <lineage>
        <taxon>Eukaryota</taxon>
        <taxon>Sar</taxon>
        <taxon>Stramenopiles</taxon>
        <taxon>Bigyra</taxon>
        <taxon>Opalozoa</taxon>
        <taxon>Bicosoecida</taxon>
        <taxon>Cafeteriaceae</taxon>
        <taxon>Cafeteria</taxon>
    </lineage>
</organism>
<keyword evidence="1" id="KW-0175">Coiled coil</keyword>
<gene>
    <name evidence="2" type="ORF">FNF27_04088</name>
</gene>
<dbReference type="Proteomes" id="UP000322899">
    <property type="component" value="Unassembled WGS sequence"/>
</dbReference>
<comment type="caution">
    <text evidence="2">The sequence shown here is derived from an EMBL/GenBank/DDBJ whole genome shotgun (WGS) entry which is preliminary data.</text>
</comment>
<accession>A0A5A8EA68</accession>
<protein>
    <submittedName>
        <fullName evidence="2">Uncharacterized protein</fullName>
    </submittedName>
</protein>